<dbReference type="SMART" id="SM00248">
    <property type="entry name" value="ANK"/>
    <property type="match status" value="2"/>
</dbReference>
<dbReference type="EMBL" id="CAJVPD010000242">
    <property type="protein sequence ID" value="CAG8388601.1"/>
    <property type="molecule type" value="Genomic_DNA"/>
</dbReference>
<proteinExistence type="predicted"/>
<accession>A0A9W4NK22</accession>
<dbReference type="InterPro" id="IPR002110">
    <property type="entry name" value="Ankyrin_rpt"/>
</dbReference>
<dbReference type="SUPFAM" id="SSF48403">
    <property type="entry name" value="Ankyrin repeat"/>
    <property type="match status" value="1"/>
</dbReference>
<dbReference type="PROSITE" id="PS50297">
    <property type="entry name" value="ANK_REP_REGION"/>
    <property type="match status" value="1"/>
</dbReference>
<keyword evidence="2 3" id="KW-0040">ANK repeat</keyword>
<evidence type="ECO:0000256" key="4">
    <source>
        <dbReference type="SAM" id="MobiDB-lite"/>
    </source>
</evidence>
<reference evidence="5" key="1">
    <citation type="submission" date="2021-07" db="EMBL/GenBank/DDBJ databases">
        <authorList>
            <person name="Branca A.L. A."/>
        </authorList>
    </citation>
    <scope>NUCLEOTIDE SEQUENCE</scope>
</reference>
<dbReference type="PANTHER" id="PTHR24126:SF14">
    <property type="entry name" value="ANK_REP_REGION DOMAIN-CONTAINING PROTEIN"/>
    <property type="match status" value="1"/>
</dbReference>
<sequence length="248" mass="25934">MTIANTPQAIKWDIKSNPTKKKNIMSTSKPSVPIALSADAVDDLIYDARAGDLESLNADIAALATQHACNESLIVASAIDLADESEGGSGSCVLHFPAANGNAEILTILLQKLASAEPAQRAAFVNHRNYSGNTPLHWAALNTHLECVKALVGAGADLDVKNDAGHDAVFLAERTAWAAVEDNGNGEDENQNQPQEIEMTIGEGEGEGDAEKTDAGEMSAGRQVVEWLLNSDVGSSLEKGATEGEASA</sequence>
<gene>
    <name evidence="5" type="ORF">PSALAMII_LOCUS6472</name>
</gene>
<evidence type="ECO:0000256" key="1">
    <source>
        <dbReference type="ARBA" id="ARBA00022737"/>
    </source>
</evidence>
<evidence type="ECO:0000256" key="3">
    <source>
        <dbReference type="PROSITE-ProRule" id="PRU00023"/>
    </source>
</evidence>
<dbReference type="AlphaFoldDB" id="A0A9W4NK22"/>
<dbReference type="OrthoDB" id="10250730at2759"/>
<keyword evidence="1" id="KW-0677">Repeat</keyword>
<comment type="caution">
    <text evidence="5">The sequence shown here is derived from an EMBL/GenBank/DDBJ whole genome shotgun (WGS) entry which is preliminary data.</text>
</comment>
<feature type="repeat" description="ANK" evidence="3">
    <location>
        <begin position="131"/>
        <end position="163"/>
    </location>
</feature>
<dbReference type="Proteomes" id="UP001152592">
    <property type="component" value="Unassembled WGS sequence"/>
</dbReference>
<organism evidence="5 6">
    <name type="scientific">Penicillium salamii</name>
    <dbReference type="NCBI Taxonomy" id="1612424"/>
    <lineage>
        <taxon>Eukaryota</taxon>
        <taxon>Fungi</taxon>
        <taxon>Dikarya</taxon>
        <taxon>Ascomycota</taxon>
        <taxon>Pezizomycotina</taxon>
        <taxon>Eurotiomycetes</taxon>
        <taxon>Eurotiomycetidae</taxon>
        <taxon>Eurotiales</taxon>
        <taxon>Aspergillaceae</taxon>
        <taxon>Penicillium</taxon>
    </lineage>
</organism>
<name>A0A9W4NK22_9EURO</name>
<dbReference type="Gene3D" id="1.25.40.20">
    <property type="entry name" value="Ankyrin repeat-containing domain"/>
    <property type="match status" value="1"/>
</dbReference>
<dbReference type="PROSITE" id="PS50088">
    <property type="entry name" value="ANK_REPEAT"/>
    <property type="match status" value="1"/>
</dbReference>
<protein>
    <submittedName>
        <fullName evidence="5">Uncharacterized protein</fullName>
    </submittedName>
</protein>
<dbReference type="Pfam" id="PF12796">
    <property type="entry name" value="Ank_2"/>
    <property type="match status" value="1"/>
</dbReference>
<evidence type="ECO:0000256" key="2">
    <source>
        <dbReference type="ARBA" id="ARBA00023043"/>
    </source>
</evidence>
<dbReference type="InterPro" id="IPR036770">
    <property type="entry name" value="Ankyrin_rpt-contain_sf"/>
</dbReference>
<feature type="region of interest" description="Disordered" evidence="4">
    <location>
        <begin position="182"/>
        <end position="224"/>
    </location>
</feature>
<evidence type="ECO:0000313" key="5">
    <source>
        <dbReference type="EMBL" id="CAG8388601.1"/>
    </source>
</evidence>
<dbReference type="PANTHER" id="PTHR24126">
    <property type="entry name" value="ANKYRIN REPEAT, PH AND SEC7 DOMAIN CONTAINING PROTEIN SECG-RELATED"/>
    <property type="match status" value="1"/>
</dbReference>
<evidence type="ECO:0000313" key="6">
    <source>
        <dbReference type="Proteomes" id="UP001152592"/>
    </source>
</evidence>